<sequence length="27" mass="3052">MFSGPHEDLKPLQNYRSSPPLHDGLSE</sequence>
<reference evidence="2" key="1">
    <citation type="submission" date="2020-08" db="EMBL/GenBank/DDBJ databases">
        <title>Multicomponent nature underlies the extraordinary mechanical properties of spider dragline silk.</title>
        <authorList>
            <person name="Kono N."/>
            <person name="Nakamura H."/>
            <person name="Mori M."/>
            <person name="Yoshida Y."/>
            <person name="Ohtoshi R."/>
            <person name="Malay A.D."/>
            <person name="Moran D.A.P."/>
            <person name="Tomita M."/>
            <person name="Numata K."/>
            <person name="Arakawa K."/>
        </authorList>
    </citation>
    <scope>NUCLEOTIDE SEQUENCE</scope>
</reference>
<keyword evidence="3" id="KW-1185">Reference proteome</keyword>
<feature type="non-terminal residue" evidence="2">
    <location>
        <position position="27"/>
    </location>
</feature>
<dbReference type="Proteomes" id="UP000887013">
    <property type="component" value="Unassembled WGS sequence"/>
</dbReference>
<dbReference type="AlphaFoldDB" id="A0A8X6MWV3"/>
<evidence type="ECO:0000313" key="2">
    <source>
        <dbReference type="EMBL" id="GFS81949.1"/>
    </source>
</evidence>
<gene>
    <name evidence="2" type="ORF">NPIL_496181</name>
</gene>
<comment type="caution">
    <text evidence="2">The sequence shown here is derived from an EMBL/GenBank/DDBJ whole genome shotgun (WGS) entry which is preliminary data.</text>
</comment>
<evidence type="ECO:0000256" key="1">
    <source>
        <dbReference type="SAM" id="MobiDB-lite"/>
    </source>
</evidence>
<name>A0A8X6MWV3_NEPPI</name>
<evidence type="ECO:0000313" key="3">
    <source>
        <dbReference type="Proteomes" id="UP000887013"/>
    </source>
</evidence>
<proteinExistence type="predicted"/>
<feature type="region of interest" description="Disordered" evidence="1">
    <location>
        <begin position="1"/>
        <end position="27"/>
    </location>
</feature>
<protein>
    <submittedName>
        <fullName evidence="2">Uncharacterized protein</fullName>
    </submittedName>
</protein>
<accession>A0A8X6MWV3</accession>
<feature type="compositionally biased region" description="Basic and acidic residues" evidence="1">
    <location>
        <begin position="1"/>
        <end position="10"/>
    </location>
</feature>
<dbReference type="EMBL" id="BMAW01051720">
    <property type="protein sequence ID" value="GFS81949.1"/>
    <property type="molecule type" value="Genomic_DNA"/>
</dbReference>
<organism evidence="2 3">
    <name type="scientific">Nephila pilipes</name>
    <name type="common">Giant wood spider</name>
    <name type="synonym">Nephila maculata</name>
    <dbReference type="NCBI Taxonomy" id="299642"/>
    <lineage>
        <taxon>Eukaryota</taxon>
        <taxon>Metazoa</taxon>
        <taxon>Ecdysozoa</taxon>
        <taxon>Arthropoda</taxon>
        <taxon>Chelicerata</taxon>
        <taxon>Arachnida</taxon>
        <taxon>Araneae</taxon>
        <taxon>Araneomorphae</taxon>
        <taxon>Entelegynae</taxon>
        <taxon>Araneoidea</taxon>
        <taxon>Nephilidae</taxon>
        <taxon>Nephila</taxon>
    </lineage>
</organism>